<evidence type="ECO:0000259" key="6">
    <source>
        <dbReference type="PROSITE" id="PS50263"/>
    </source>
</evidence>
<gene>
    <name evidence="7" type="ORF">FALBO_1809</name>
</gene>
<dbReference type="PROSITE" id="PS50263">
    <property type="entry name" value="CN_HYDROLASE"/>
    <property type="match status" value="1"/>
</dbReference>
<name>A0A8H4LM60_9HYPO</name>
<dbReference type="PANTHER" id="PTHR46044">
    <property type="entry name" value="NITRILASE"/>
    <property type="match status" value="1"/>
</dbReference>
<dbReference type="AlphaFoldDB" id="A0A8H4LM60"/>
<dbReference type="EMBL" id="JAADYS010000230">
    <property type="protein sequence ID" value="KAF4471276.1"/>
    <property type="molecule type" value="Genomic_DNA"/>
</dbReference>
<dbReference type="OrthoDB" id="10250282at2759"/>
<evidence type="ECO:0000313" key="8">
    <source>
        <dbReference type="Proteomes" id="UP000554235"/>
    </source>
</evidence>
<reference evidence="7 8" key="1">
    <citation type="submission" date="2020-01" db="EMBL/GenBank/DDBJ databases">
        <title>Identification and distribution of gene clusters putatively required for synthesis of sphingolipid metabolism inhibitors in phylogenetically diverse species of the filamentous fungus Fusarium.</title>
        <authorList>
            <person name="Kim H.-S."/>
            <person name="Busman M."/>
            <person name="Brown D.W."/>
            <person name="Divon H."/>
            <person name="Uhlig S."/>
            <person name="Proctor R.H."/>
        </authorList>
    </citation>
    <scope>NUCLEOTIDE SEQUENCE [LARGE SCALE GENOMIC DNA]</scope>
    <source>
        <strain evidence="7 8">NRRL 20459</strain>
    </source>
</reference>
<evidence type="ECO:0000256" key="2">
    <source>
        <dbReference type="ARBA" id="ARBA00022801"/>
    </source>
</evidence>
<feature type="domain" description="CN hydrolase" evidence="6">
    <location>
        <begin position="8"/>
        <end position="281"/>
    </location>
</feature>
<dbReference type="EC" id="3.5.5.1" evidence="4"/>
<evidence type="ECO:0000256" key="3">
    <source>
        <dbReference type="ARBA" id="ARBA00036406"/>
    </source>
</evidence>
<evidence type="ECO:0000256" key="4">
    <source>
        <dbReference type="ARBA" id="ARBA00039045"/>
    </source>
</evidence>
<dbReference type="Gene3D" id="3.60.110.10">
    <property type="entry name" value="Carbon-nitrogen hydrolase"/>
    <property type="match status" value="1"/>
</dbReference>
<dbReference type="InterPro" id="IPR036526">
    <property type="entry name" value="C-N_Hydrolase_sf"/>
</dbReference>
<dbReference type="PANTHER" id="PTHR46044:SF14">
    <property type="entry name" value="ARYLACETONITRILASE"/>
    <property type="match status" value="1"/>
</dbReference>
<comment type="caution">
    <text evidence="7">The sequence shown here is derived from an EMBL/GenBank/DDBJ whole genome shotgun (WGS) entry which is preliminary data.</text>
</comment>
<feature type="active site" description="Proton acceptor" evidence="5">
    <location>
        <position position="48"/>
    </location>
</feature>
<protein>
    <recommendedName>
        <fullName evidence="4">nitrilase</fullName>
        <ecNumber evidence="4">3.5.5.1</ecNumber>
    </recommendedName>
</protein>
<keyword evidence="8" id="KW-1185">Reference proteome</keyword>
<dbReference type="InterPro" id="IPR003010">
    <property type="entry name" value="C-N_Hydrolase"/>
</dbReference>
<proteinExistence type="inferred from homology"/>
<evidence type="ECO:0000256" key="5">
    <source>
        <dbReference type="PROSITE-ProRule" id="PRU10139"/>
    </source>
</evidence>
<evidence type="ECO:0000313" key="7">
    <source>
        <dbReference type="EMBL" id="KAF4471276.1"/>
    </source>
</evidence>
<dbReference type="GO" id="GO:0000257">
    <property type="term" value="F:nitrilase activity"/>
    <property type="evidence" value="ECO:0007669"/>
    <property type="project" value="UniProtKB-EC"/>
</dbReference>
<comment type="catalytic activity">
    <reaction evidence="3">
        <text>a nitrile + 2 H2O = a carboxylate + NH4(+)</text>
        <dbReference type="Rhea" id="RHEA:21724"/>
        <dbReference type="ChEBI" id="CHEBI:15377"/>
        <dbReference type="ChEBI" id="CHEBI:18379"/>
        <dbReference type="ChEBI" id="CHEBI:28938"/>
        <dbReference type="ChEBI" id="CHEBI:29067"/>
        <dbReference type="EC" id="3.5.5.1"/>
    </reaction>
</comment>
<dbReference type="Pfam" id="PF00795">
    <property type="entry name" value="CN_hydrolase"/>
    <property type="match status" value="1"/>
</dbReference>
<accession>A0A8H4LM60</accession>
<dbReference type="PROSITE" id="PS00920">
    <property type="entry name" value="NITRIL_CHT_1"/>
    <property type="match status" value="1"/>
</dbReference>
<evidence type="ECO:0000256" key="1">
    <source>
        <dbReference type="ARBA" id="ARBA00008129"/>
    </source>
</evidence>
<dbReference type="CDD" id="cd07564">
    <property type="entry name" value="nitrilases_CHs"/>
    <property type="match status" value="1"/>
</dbReference>
<dbReference type="InterPro" id="IPR000132">
    <property type="entry name" value="Nitrilase/CN_hydratase_CS"/>
</dbReference>
<organism evidence="7 8">
    <name type="scientific">Fusarium albosuccineum</name>
    <dbReference type="NCBI Taxonomy" id="1237068"/>
    <lineage>
        <taxon>Eukaryota</taxon>
        <taxon>Fungi</taxon>
        <taxon>Dikarya</taxon>
        <taxon>Ascomycota</taxon>
        <taxon>Pezizomycotina</taxon>
        <taxon>Sordariomycetes</taxon>
        <taxon>Hypocreomycetidae</taxon>
        <taxon>Hypocreales</taxon>
        <taxon>Nectriaceae</taxon>
        <taxon>Fusarium</taxon>
        <taxon>Fusarium decemcellulare species complex</taxon>
    </lineage>
</organism>
<dbReference type="InterPro" id="IPR044149">
    <property type="entry name" value="Nitrilases_CHs"/>
</dbReference>
<keyword evidence="2" id="KW-0378">Hydrolase</keyword>
<comment type="similarity">
    <text evidence="1">Belongs to the carbon-nitrogen hydrolase superfamily. Nitrilase family.</text>
</comment>
<dbReference type="Proteomes" id="UP000554235">
    <property type="component" value="Unassembled WGS sequence"/>
</dbReference>
<dbReference type="SUPFAM" id="SSF56317">
    <property type="entry name" value="Carbon-nitrogen hydrolase"/>
    <property type="match status" value="1"/>
</dbReference>
<dbReference type="GO" id="GO:0016836">
    <property type="term" value="F:hydro-lyase activity"/>
    <property type="evidence" value="ECO:0007669"/>
    <property type="project" value="UniProtKB-ARBA"/>
</dbReference>
<sequence>MSREKKVVKAAVVQAEPEWFDLPGTVKKTCKFIEEAASKGAELVVFPELWLPGYPTWIWARPMDLEMTVKYVKNSLVIDSSEMQELRACAAENKIVVCLGFSELSGNSIYIAQCTINSDGELLMTRRKLKPFHIERTVFGDGHGPSLNNVVETTVGKVGQLSCGEHFNPLINFNTSSQGEQIHCSVWPCVPTHSGGPEPYSMSDEAVAAISRVYSIQAQCFTLHSTTVITEPSIEKMGIKQAPVFNVAGGGNAKIFGPDGRQMTQDLPSTQEGMVIADLDFDLITKDKAILDTCGHNGRHELLWLGRDNSEKLPVRE</sequence>